<dbReference type="InterPro" id="IPR017441">
    <property type="entry name" value="Protein_kinase_ATP_BS"/>
</dbReference>
<keyword evidence="2 3" id="KW-0067">ATP-binding</keyword>
<keyword evidence="6" id="KW-0418">Kinase</keyword>
<dbReference type="GO" id="GO:0044773">
    <property type="term" value="P:mitotic DNA damage checkpoint signaling"/>
    <property type="evidence" value="ECO:0007669"/>
    <property type="project" value="TreeGrafter"/>
</dbReference>
<proteinExistence type="inferred from homology"/>
<dbReference type="EMBL" id="KV784375">
    <property type="protein sequence ID" value="OEU09624.1"/>
    <property type="molecule type" value="Genomic_DNA"/>
</dbReference>
<dbReference type="Proteomes" id="UP000095751">
    <property type="component" value="Unassembled WGS sequence"/>
</dbReference>
<organism evidence="6 7">
    <name type="scientific">Fragilariopsis cylindrus CCMP1102</name>
    <dbReference type="NCBI Taxonomy" id="635003"/>
    <lineage>
        <taxon>Eukaryota</taxon>
        <taxon>Sar</taxon>
        <taxon>Stramenopiles</taxon>
        <taxon>Ochrophyta</taxon>
        <taxon>Bacillariophyta</taxon>
        <taxon>Bacillariophyceae</taxon>
        <taxon>Bacillariophycidae</taxon>
        <taxon>Bacillariales</taxon>
        <taxon>Bacillariaceae</taxon>
        <taxon>Fragilariopsis</taxon>
    </lineage>
</organism>
<evidence type="ECO:0000256" key="4">
    <source>
        <dbReference type="RuleBase" id="RU000304"/>
    </source>
</evidence>
<evidence type="ECO:0000313" key="7">
    <source>
        <dbReference type="Proteomes" id="UP000095751"/>
    </source>
</evidence>
<dbReference type="KEGG" id="fcy:FRACYDRAFT_152398"/>
<gene>
    <name evidence="6" type="ORF">FRACYDRAFT_152398</name>
</gene>
<reference evidence="6 7" key="1">
    <citation type="submission" date="2016-09" db="EMBL/GenBank/DDBJ databases">
        <title>Extensive genetic diversity and differential bi-allelic expression allows diatom success in the polar Southern Ocean.</title>
        <authorList>
            <consortium name="DOE Joint Genome Institute"/>
            <person name="Mock T."/>
            <person name="Otillar R.P."/>
            <person name="Strauss J."/>
            <person name="Dupont C."/>
            <person name="Frickenhaus S."/>
            <person name="Maumus F."/>
            <person name="Mcmullan M."/>
            <person name="Sanges R."/>
            <person name="Schmutz J."/>
            <person name="Toseland A."/>
            <person name="Valas R."/>
            <person name="Veluchamy A."/>
            <person name="Ward B.J."/>
            <person name="Allen A."/>
            <person name="Barry K."/>
            <person name="Falciatore A."/>
            <person name="Ferrante M."/>
            <person name="Fortunato A.E."/>
            <person name="Gloeckner G."/>
            <person name="Gruber A."/>
            <person name="Hipkin R."/>
            <person name="Janech M."/>
            <person name="Kroth P."/>
            <person name="Leese F."/>
            <person name="Lindquist E."/>
            <person name="Lyon B.R."/>
            <person name="Martin J."/>
            <person name="Mayer C."/>
            <person name="Parker M."/>
            <person name="Quesneville H."/>
            <person name="Raymond J."/>
            <person name="Uhlig C."/>
            <person name="Valentin K.U."/>
            <person name="Worden A.Z."/>
            <person name="Armbrust E.V."/>
            <person name="Bowler C."/>
            <person name="Green B."/>
            <person name="Moulton V."/>
            <person name="Van Oosterhout C."/>
            <person name="Grigoriev I."/>
        </authorList>
    </citation>
    <scope>NUCLEOTIDE SEQUENCE [LARGE SCALE GENOMIC DNA]</scope>
    <source>
        <strain evidence="6 7">CCMP1102</strain>
    </source>
</reference>
<dbReference type="Gene3D" id="3.30.200.20">
    <property type="entry name" value="Phosphorylase Kinase, domain 1"/>
    <property type="match status" value="1"/>
</dbReference>
<dbReference type="Pfam" id="PF00069">
    <property type="entry name" value="Pkinase"/>
    <property type="match status" value="1"/>
</dbReference>
<evidence type="ECO:0000256" key="1">
    <source>
        <dbReference type="ARBA" id="ARBA00022741"/>
    </source>
</evidence>
<dbReference type="InParanoid" id="A0A1E7EUZ1"/>
<keyword evidence="6" id="KW-0808">Transferase</keyword>
<dbReference type="GO" id="GO:0005634">
    <property type="term" value="C:nucleus"/>
    <property type="evidence" value="ECO:0007669"/>
    <property type="project" value="TreeGrafter"/>
</dbReference>
<dbReference type="PROSITE" id="PS00107">
    <property type="entry name" value="PROTEIN_KINASE_ATP"/>
    <property type="match status" value="1"/>
</dbReference>
<dbReference type="SMART" id="SM00220">
    <property type="entry name" value="S_TKc"/>
    <property type="match status" value="1"/>
</dbReference>
<dbReference type="OrthoDB" id="193860at2759"/>
<dbReference type="Gene3D" id="1.10.510.10">
    <property type="entry name" value="Transferase(Phosphotransferase) domain 1"/>
    <property type="match status" value="1"/>
</dbReference>
<name>A0A1E7EUZ1_9STRA</name>
<keyword evidence="4" id="KW-0723">Serine/threonine-protein kinase</keyword>
<dbReference type="PROSITE" id="PS50011">
    <property type="entry name" value="PROTEIN_KINASE_DOM"/>
    <property type="match status" value="1"/>
</dbReference>
<dbReference type="PANTHER" id="PTHR44167">
    <property type="entry name" value="OVARIAN-SPECIFIC SERINE/THREONINE-PROTEIN KINASE LOK-RELATED"/>
    <property type="match status" value="1"/>
</dbReference>
<dbReference type="InterPro" id="IPR008271">
    <property type="entry name" value="Ser/Thr_kinase_AS"/>
</dbReference>
<dbReference type="InterPro" id="IPR011009">
    <property type="entry name" value="Kinase-like_dom_sf"/>
</dbReference>
<dbReference type="SUPFAM" id="SSF56112">
    <property type="entry name" value="Protein kinase-like (PK-like)"/>
    <property type="match status" value="1"/>
</dbReference>
<dbReference type="GO" id="GO:0005524">
    <property type="term" value="F:ATP binding"/>
    <property type="evidence" value="ECO:0007669"/>
    <property type="project" value="UniProtKB-UniRule"/>
</dbReference>
<evidence type="ECO:0000313" key="6">
    <source>
        <dbReference type="EMBL" id="OEU09624.1"/>
    </source>
</evidence>
<dbReference type="InterPro" id="IPR000719">
    <property type="entry name" value="Prot_kinase_dom"/>
</dbReference>
<evidence type="ECO:0000256" key="2">
    <source>
        <dbReference type="ARBA" id="ARBA00022840"/>
    </source>
</evidence>
<dbReference type="GO" id="GO:0004674">
    <property type="term" value="F:protein serine/threonine kinase activity"/>
    <property type="evidence" value="ECO:0007669"/>
    <property type="project" value="UniProtKB-KW"/>
</dbReference>
<evidence type="ECO:0000259" key="5">
    <source>
        <dbReference type="PROSITE" id="PS50011"/>
    </source>
</evidence>
<protein>
    <submittedName>
        <fullName evidence="6">Kinase-like protein</fullName>
    </submittedName>
</protein>
<feature type="domain" description="Protein kinase" evidence="5">
    <location>
        <begin position="11"/>
        <end position="235"/>
    </location>
</feature>
<dbReference type="PANTHER" id="PTHR44167:SF30">
    <property type="entry name" value="PHOSPHORYLASE KINASE"/>
    <property type="match status" value="1"/>
</dbReference>
<evidence type="ECO:0000256" key="3">
    <source>
        <dbReference type="PROSITE-ProRule" id="PRU10141"/>
    </source>
</evidence>
<dbReference type="PROSITE" id="PS00108">
    <property type="entry name" value="PROTEIN_KINASE_ST"/>
    <property type="match status" value="1"/>
</dbReference>
<accession>A0A1E7EUZ1</accession>
<dbReference type="AlphaFoldDB" id="A0A1E7EUZ1"/>
<keyword evidence="1 3" id="KW-0547">Nucleotide-binding</keyword>
<sequence>MSSGELPLEIYHPTKAIGSGSYGSIVVVYDDEGEEYAMKLFDDDVDDDDESGDDSNYGLPLGTLREISVLRLLREENSHPNVIAIHDVQTSFGEEDDEVLGVYAMAMPLFNEGSLADAFTKITTKKQKVVIAFEILSAVAYLHENSFIHRDIKSDNILLRYNSSDEEGDDDIFHPVLIDFSLAKLVDANNSLESEPTHTPSIGTPTYRAPEVVEEEPYGLPSDLWSVGVVLLELL</sequence>
<feature type="non-terminal residue" evidence="6">
    <location>
        <position position="235"/>
    </location>
</feature>
<feature type="binding site" evidence="3">
    <location>
        <position position="39"/>
    </location>
    <ligand>
        <name>ATP</name>
        <dbReference type="ChEBI" id="CHEBI:30616"/>
    </ligand>
</feature>
<keyword evidence="7" id="KW-1185">Reference proteome</keyword>
<comment type="similarity">
    <text evidence="4">Belongs to the protein kinase superfamily.</text>
</comment>